<gene>
    <name evidence="1" type="ORF">Bca52824_004459</name>
</gene>
<keyword evidence="2" id="KW-1185">Reference proteome</keyword>
<evidence type="ECO:0000313" key="2">
    <source>
        <dbReference type="Proteomes" id="UP000886595"/>
    </source>
</evidence>
<dbReference type="EMBL" id="JAAMPC010000001">
    <property type="protein sequence ID" value="KAG2333279.1"/>
    <property type="molecule type" value="Genomic_DNA"/>
</dbReference>
<dbReference type="AlphaFoldDB" id="A0A8X8BCC2"/>
<sequence length="104" mass="11474">MKPRSLVSQSPTTLKLTTGCETLDECLRGGFLRLSNGNRRGERLRENTALPSALPLRPAPDFKRRTRRLSSLSPLRVPLPVSPSPPALAIVSPIEPEHLRGSQR</sequence>
<accession>A0A8X8BCC2</accession>
<reference evidence="1 2" key="1">
    <citation type="submission" date="2020-02" db="EMBL/GenBank/DDBJ databases">
        <authorList>
            <person name="Ma Q."/>
            <person name="Huang Y."/>
            <person name="Song X."/>
            <person name="Pei D."/>
        </authorList>
    </citation>
    <scope>NUCLEOTIDE SEQUENCE [LARGE SCALE GENOMIC DNA]</scope>
    <source>
        <strain evidence="1">Sxm20200214</strain>
        <tissue evidence="1">Leaf</tissue>
    </source>
</reference>
<organism evidence="1 2">
    <name type="scientific">Brassica carinata</name>
    <name type="common">Ethiopian mustard</name>
    <name type="synonym">Abyssinian cabbage</name>
    <dbReference type="NCBI Taxonomy" id="52824"/>
    <lineage>
        <taxon>Eukaryota</taxon>
        <taxon>Viridiplantae</taxon>
        <taxon>Streptophyta</taxon>
        <taxon>Embryophyta</taxon>
        <taxon>Tracheophyta</taxon>
        <taxon>Spermatophyta</taxon>
        <taxon>Magnoliopsida</taxon>
        <taxon>eudicotyledons</taxon>
        <taxon>Gunneridae</taxon>
        <taxon>Pentapetalae</taxon>
        <taxon>rosids</taxon>
        <taxon>malvids</taxon>
        <taxon>Brassicales</taxon>
        <taxon>Brassicaceae</taxon>
        <taxon>Brassiceae</taxon>
        <taxon>Brassica</taxon>
    </lineage>
</organism>
<name>A0A8X8BCC2_BRACI</name>
<proteinExistence type="predicted"/>
<protein>
    <submittedName>
        <fullName evidence="1">Uncharacterized protein</fullName>
    </submittedName>
</protein>
<comment type="caution">
    <text evidence="1">The sequence shown here is derived from an EMBL/GenBank/DDBJ whole genome shotgun (WGS) entry which is preliminary data.</text>
</comment>
<evidence type="ECO:0000313" key="1">
    <source>
        <dbReference type="EMBL" id="KAG2333279.1"/>
    </source>
</evidence>
<dbReference type="Proteomes" id="UP000886595">
    <property type="component" value="Unassembled WGS sequence"/>
</dbReference>